<keyword evidence="1" id="KW-1133">Transmembrane helix</keyword>
<evidence type="ECO:0000313" key="2">
    <source>
        <dbReference type="EMBL" id="ETX02156.1"/>
    </source>
</evidence>
<sequence length="64" mass="7206">MIERTTLIRELNARRETPSLLQLVVRSLVPILGLILIVGTVLWGVWVSLAVFVLVTILFESYLA</sequence>
<feature type="transmembrane region" description="Helical" evidence="1">
    <location>
        <begin position="20"/>
        <end position="39"/>
    </location>
</feature>
<organism evidence="2 3">
    <name type="scientific">Candidatus Entotheonella gemina</name>
    <dbReference type="NCBI Taxonomy" id="1429439"/>
    <lineage>
        <taxon>Bacteria</taxon>
        <taxon>Pseudomonadati</taxon>
        <taxon>Nitrospinota/Tectimicrobiota group</taxon>
        <taxon>Candidatus Tectimicrobiota</taxon>
        <taxon>Candidatus Entotheonellia</taxon>
        <taxon>Candidatus Entotheonellales</taxon>
        <taxon>Candidatus Entotheonellaceae</taxon>
        <taxon>Candidatus Entotheonella</taxon>
    </lineage>
</organism>
<dbReference type="HOGENOM" id="CLU_2859345_0_0_7"/>
<proteinExistence type="predicted"/>
<evidence type="ECO:0000313" key="3">
    <source>
        <dbReference type="Proteomes" id="UP000019140"/>
    </source>
</evidence>
<dbReference type="Proteomes" id="UP000019140">
    <property type="component" value="Unassembled WGS sequence"/>
</dbReference>
<name>W4LWL4_9BACT</name>
<feature type="transmembrane region" description="Helical" evidence="1">
    <location>
        <begin position="45"/>
        <end position="63"/>
    </location>
</feature>
<gene>
    <name evidence="2" type="ORF">ETSY2_36135</name>
</gene>
<dbReference type="AlphaFoldDB" id="W4LWL4"/>
<protein>
    <submittedName>
        <fullName evidence="2">Uncharacterized protein</fullName>
    </submittedName>
</protein>
<keyword evidence="1" id="KW-0812">Transmembrane</keyword>
<reference evidence="2 3" key="1">
    <citation type="journal article" date="2014" name="Nature">
        <title>An environmental bacterial taxon with a large and distinct metabolic repertoire.</title>
        <authorList>
            <person name="Wilson M.C."/>
            <person name="Mori T."/>
            <person name="Ruckert C."/>
            <person name="Uria A.R."/>
            <person name="Helf M.J."/>
            <person name="Takada K."/>
            <person name="Gernert C."/>
            <person name="Steffens U.A."/>
            <person name="Heycke N."/>
            <person name="Schmitt S."/>
            <person name="Rinke C."/>
            <person name="Helfrich E.J."/>
            <person name="Brachmann A.O."/>
            <person name="Gurgui C."/>
            <person name="Wakimoto T."/>
            <person name="Kracht M."/>
            <person name="Crusemann M."/>
            <person name="Hentschel U."/>
            <person name="Abe I."/>
            <person name="Matsunaga S."/>
            <person name="Kalinowski J."/>
            <person name="Takeyama H."/>
            <person name="Piel J."/>
        </authorList>
    </citation>
    <scope>NUCLEOTIDE SEQUENCE [LARGE SCALE GENOMIC DNA]</scope>
    <source>
        <strain evidence="3">TSY2</strain>
    </source>
</reference>
<evidence type="ECO:0000256" key="1">
    <source>
        <dbReference type="SAM" id="Phobius"/>
    </source>
</evidence>
<keyword evidence="1" id="KW-0472">Membrane</keyword>
<comment type="caution">
    <text evidence="2">The sequence shown here is derived from an EMBL/GenBank/DDBJ whole genome shotgun (WGS) entry which is preliminary data.</text>
</comment>
<keyword evidence="3" id="KW-1185">Reference proteome</keyword>
<accession>W4LWL4</accession>
<dbReference type="EMBL" id="AZHX01001559">
    <property type="protein sequence ID" value="ETX02156.1"/>
    <property type="molecule type" value="Genomic_DNA"/>
</dbReference>